<keyword evidence="3" id="KW-1185">Reference proteome</keyword>
<name>A0A4V1EGW9_9BURK</name>
<keyword evidence="1" id="KW-0732">Signal</keyword>
<evidence type="ECO:0000313" key="2">
    <source>
        <dbReference type="EMBL" id="QCP48230.1"/>
    </source>
</evidence>
<dbReference type="KEGG" id="tvl:FAZ95_02890"/>
<reference evidence="2 3" key="1">
    <citation type="submission" date="2019-05" db="EMBL/GenBank/DDBJ databases">
        <title>Burkholderia sp. DHOD12, isolated from subtropical forest soil.</title>
        <authorList>
            <person name="Gao Z.-H."/>
            <person name="Qiu L.-H."/>
        </authorList>
    </citation>
    <scope>NUCLEOTIDE SEQUENCE [LARGE SCALE GENOMIC DNA]</scope>
    <source>
        <strain evidence="2 3">DHOD12</strain>
    </source>
</reference>
<dbReference type="Proteomes" id="UP000298656">
    <property type="component" value="Chromosome 1"/>
</dbReference>
<dbReference type="EMBL" id="CP040077">
    <property type="protein sequence ID" value="QCP48230.1"/>
    <property type="molecule type" value="Genomic_DNA"/>
</dbReference>
<evidence type="ECO:0008006" key="4">
    <source>
        <dbReference type="Google" id="ProtNLM"/>
    </source>
</evidence>
<organism evidence="2 3">
    <name type="scientific">Trinickia violacea</name>
    <dbReference type="NCBI Taxonomy" id="2571746"/>
    <lineage>
        <taxon>Bacteria</taxon>
        <taxon>Pseudomonadati</taxon>
        <taxon>Pseudomonadota</taxon>
        <taxon>Betaproteobacteria</taxon>
        <taxon>Burkholderiales</taxon>
        <taxon>Burkholderiaceae</taxon>
        <taxon>Trinickia</taxon>
    </lineage>
</organism>
<dbReference type="PROSITE" id="PS51257">
    <property type="entry name" value="PROKAR_LIPOPROTEIN"/>
    <property type="match status" value="1"/>
</dbReference>
<feature type="chain" id="PRO_5020748420" description="Lipoprotein" evidence="1">
    <location>
        <begin position="19"/>
        <end position="127"/>
    </location>
</feature>
<feature type="signal peptide" evidence="1">
    <location>
        <begin position="1"/>
        <end position="18"/>
    </location>
</feature>
<dbReference type="OrthoDB" id="9006353at2"/>
<gene>
    <name evidence="2" type="ORF">FAZ95_02890</name>
</gene>
<evidence type="ECO:0000313" key="3">
    <source>
        <dbReference type="Proteomes" id="UP000298656"/>
    </source>
</evidence>
<protein>
    <recommendedName>
        <fullName evidence="4">Lipoprotein</fullName>
    </recommendedName>
</protein>
<dbReference type="RefSeq" id="WP_137331072.1">
    <property type="nucleotide sequence ID" value="NZ_CP040077.1"/>
</dbReference>
<proteinExistence type="predicted"/>
<sequence>MRGLLTLGAAASAAALLAGCVGTPSLNGGFGAPSLVALQEMCGAQAANYGDDAQLVYSALFDAYVASRHGKISKPDFCAFQASIAQHYAALGSGGGETRGQWATFFNEQRAKALSWRAAVDPTLRSG</sequence>
<accession>A0A4V1EGW9</accession>
<evidence type="ECO:0000256" key="1">
    <source>
        <dbReference type="SAM" id="SignalP"/>
    </source>
</evidence>
<dbReference type="AlphaFoldDB" id="A0A4V1EGW9"/>